<accession>A0A0F9FUX7</accession>
<name>A0A0F9FUX7_9ZZZZ</name>
<organism evidence="1">
    <name type="scientific">marine sediment metagenome</name>
    <dbReference type="NCBI Taxonomy" id="412755"/>
    <lineage>
        <taxon>unclassified sequences</taxon>
        <taxon>metagenomes</taxon>
        <taxon>ecological metagenomes</taxon>
    </lineage>
</organism>
<sequence length="596" mass="67467">EMMRFESELDAAIVEGAKPKQIDLFKTVEELTKEPGEDLINKAPSETIRTIEKVTDATAFEIPKDIFDVAMPLTLKELKTATRGVFKPTEYLDFWKAQVGKRYREIMAEEGPKLMRKLEAKAATRAARIETIKGLPSKIIPDFIKQTRKRVKSKPSQEMLARLRKGDEMRHSLAGDMLEEFRKAGLKTIEKRGWGERLGQALIGGEAKAFRKLFDRMYDEARAVGVKIAKYNINYFPRIVKHEIARILQGDMATMERRAFKASSDIAPILREALQKGQIKPKTIEALKHLVDSGQAETYIDAVAKLKNFSHNEMFSPFGNLEKPRVLKLPLDLYEMDAAKVIPRYVRGWAKRVAEVDQFGPKSEIYHDLRNQIDAISTTERAIVDHAVAAWTGAIVRDPRYSMTKGWRNVVNAIVQFEVITKIGLGLAVIPNITQSFISTIPLFGVFRTSRGFYRILRSGQTREMFRRSGAPLDISTRQWSGFETTGMMGKVADRVLSIAFTPVNKFNALLSAATVESSLPGYYKLANTVAKTKIGKARVAHAQRVLEFLDVNRTKPLTEKVTLEAMYRAATDLQVMRNVLRDPLSVFNPRLKALW</sequence>
<feature type="non-terminal residue" evidence="1">
    <location>
        <position position="1"/>
    </location>
</feature>
<reference evidence="1" key="1">
    <citation type="journal article" date="2015" name="Nature">
        <title>Complex archaea that bridge the gap between prokaryotes and eukaryotes.</title>
        <authorList>
            <person name="Spang A."/>
            <person name="Saw J.H."/>
            <person name="Jorgensen S.L."/>
            <person name="Zaremba-Niedzwiedzka K."/>
            <person name="Martijn J."/>
            <person name="Lind A.E."/>
            <person name="van Eijk R."/>
            <person name="Schleper C."/>
            <person name="Guy L."/>
            <person name="Ettema T.J."/>
        </authorList>
    </citation>
    <scope>NUCLEOTIDE SEQUENCE</scope>
</reference>
<dbReference type="AlphaFoldDB" id="A0A0F9FUX7"/>
<feature type="non-terminal residue" evidence="1">
    <location>
        <position position="596"/>
    </location>
</feature>
<comment type="caution">
    <text evidence="1">The sequence shown here is derived from an EMBL/GenBank/DDBJ whole genome shotgun (WGS) entry which is preliminary data.</text>
</comment>
<protein>
    <submittedName>
        <fullName evidence="1">Uncharacterized protein</fullName>
    </submittedName>
</protein>
<dbReference type="EMBL" id="LAZR01031018">
    <property type="protein sequence ID" value="KKL54942.1"/>
    <property type="molecule type" value="Genomic_DNA"/>
</dbReference>
<proteinExistence type="predicted"/>
<evidence type="ECO:0000313" key="1">
    <source>
        <dbReference type="EMBL" id="KKL54942.1"/>
    </source>
</evidence>
<gene>
    <name evidence="1" type="ORF">LCGC14_2260370</name>
</gene>